<evidence type="ECO:0000256" key="2">
    <source>
        <dbReference type="ARBA" id="ARBA00012616"/>
    </source>
</evidence>
<sequence length="377" mass="39964">MSDVTSAAHQPLLRSPAHDRHVALGAKFAPFGGWEMPLEYAGGGVLKEHAAVREAVGVFDVSHLGKARIAGPGAAAFVNACLTNDLDRIKPGKAQYTLCCDNLTGGVVDDIIAYLFAEDHVFLIPNAANTAEVVRRFTAAAPAGVTVTNEHPDHAVFAVQGPKSAELLAALGLPTEHDYMSFELATLAVGDEPVELTVCRTGYTGEHGYELVVPAARAAEVWDALFGTPIEARACGLAARDTLRTEMGYPLHGQDLSPEISPVEGRAGWAVGWNKPAFWGRDVLLAEKDSGSVRTLRGLVANDRGIPRPHMSVYVGDDIVGEITSGTFSPTRKVGIALALIDTAAGLVDGDTVEVDIRGRRSSMTLTRPPFVTPSVR</sequence>
<comment type="catalytic activity">
    <reaction evidence="6">
        <text>N(6)-[(R)-S(8)-aminomethyldihydrolipoyl]-L-lysyl-[protein] + (6S)-5,6,7,8-tetrahydrofolate = N(6)-[(R)-dihydrolipoyl]-L-lysyl-[protein] + (6R)-5,10-methylene-5,6,7,8-tetrahydrofolate + NH4(+)</text>
        <dbReference type="Rhea" id="RHEA:16945"/>
        <dbReference type="Rhea" id="RHEA-COMP:10475"/>
        <dbReference type="Rhea" id="RHEA-COMP:10492"/>
        <dbReference type="ChEBI" id="CHEBI:15636"/>
        <dbReference type="ChEBI" id="CHEBI:28938"/>
        <dbReference type="ChEBI" id="CHEBI:57453"/>
        <dbReference type="ChEBI" id="CHEBI:83100"/>
        <dbReference type="ChEBI" id="CHEBI:83143"/>
        <dbReference type="EC" id="2.1.2.10"/>
    </reaction>
</comment>
<evidence type="ECO:0000256" key="6">
    <source>
        <dbReference type="ARBA" id="ARBA00047665"/>
    </source>
</evidence>
<comment type="similarity">
    <text evidence="1">Belongs to the GcvT family.</text>
</comment>
<accession>A0ABV8LTP6</accession>
<feature type="domain" description="GCVT N-terminal" evidence="7">
    <location>
        <begin position="18"/>
        <end position="275"/>
    </location>
</feature>
<dbReference type="PANTHER" id="PTHR43757">
    <property type="entry name" value="AMINOMETHYLTRANSFERASE"/>
    <property type="match status" value="1"/>
</dbReference>
<dbReference type="PIRSF" id="PIRSF006487">
    <property type="entry name" value="GcvT"/>
    <property type="match status" value="1"/>
</dbReference>
<dbReference type="InterPro" id="IPR006222">
    <property type="entry name" value="GCVT_N"/>
</dbReference>
<dbReference type="InterPro" id="IPR013977">
    <property type="entry name" value="GcvT_C"/>
</dbReference>
<dbReference type="NCBIfam" id="NF001567">
    <property type="entry name" value="PRK00389.1"/>
    <property type="match status" value="1"/>
</dbReference>
<dbReference type="InterPro" id="IPR027266">
    <property type="entry name" value="TrmE/GcvT-like"/>
</dbReference>
<feature type="domain" description="Aminomethyltransferase C-terminal" evidence="8">
    <location>
        <begin position="294"/>
        <end position="372"/>
    </location>
</feature>
<evidence type="ECO:0000256" key="1">
    <source>
        <dbReference type="ARBA" id="ARBA00008609"/>
    </source>
</evidence>
<keyword evidence="4 9" id="KW-0808">Transferase</keyword>
<gene>
    <name evidence="9" type="primary">gcvT</name>
    <name evidence="9" type="ORF">ACFOZ4_27485</name>
</gene>
<evidence type="ECO:0000313" key="9">
    <source>
        <dbReference type="EMBL" id="MFC4134371.1"/>
    </source>
</evidence>
<dbReference type="Proteomes" id="UP001595816">
    <property type="component" value="Unassembled WGS sequence"/>
</dbReference>
<dbReference type="GO" id="GO:0004047">
    <property type="term" value="F:aminomethyltransferase activity"/>
    <property type="evidence" value="ECO:0007669"/>
    <property type="project" value="UniProtKB-EC"/>
</dbReference>
<comment type="caution">
    <text evidence="9">The sequence shown here is derived from an EMBL/GenBank/DDBJ whole genome shotgun (WGS) entry which is preliminary data.</text>
</comment>
<dbReference type="NCBIfam" id="TIGR00528">
    <property type="entry name" value="gcvT"/>
    <property type="match status" value="1"/>
</dbReference>
<keyword evidence="10" id="KW-1185">Reference proteome</keyword>
<keyword evidence="3" id="KW-0032">Aminotransferase</keyword>
<dbReference type="SUPFAM" id="SSF103025">
    <property type="entry name" value="Folate-binding domain"/>
    <property type="match status" value="1"/>
</dbReference>
<evidence type="ECO:0000256" key="4">
    <source>
        <dbReference type="ARBA" id="ARBA00022679"/>
    </source>
</evidence>
<dbReference type="Pfam" id="PF08669">
    <property type="entry name" value="GCV_T_C"/>
    <property type="match status" value="1"/>
</dbReference>
<evidence type="ECO:0000256" key="3">
    <source>
        <dbReference type="ARBA" id="ARBA00022576"/>
    </source>
</evidence>
<evidence type="ECO:0000259" key="8">
    <source>
        <dbReference type="Pfam" id="PF08669"/>
    </source>
</evidence>
<organism evidence="9 10">
    <name type="scientific">Hamadaea flava</name>
    <dbReference type="NCBI Taxonomy" id="1742688"/>
    <lineage>
        <taxon>Bacteria</taxon>
        <taxon>Bacillati</taxon>
        <taxon>Actinomycetota</taxon>
        <taxon>Actinomycetes</taxon>
        <taxon>Micromonosporales</taxon>
        <taxon>Micromonosporaceae</taxon>
        <taxon>Hamadaea</taxon>
    </lineage>
</organism>
<evidence type="ECO:0000256" key="5">
    <source>
        <dbReference type="ARBA" id="ARBA00031395"/>
    </source>
</evidence>
<dbReference type="EC" id="2.1.2.10" evidence="2"/>
<dbReference type="InterPro" id="IPR028896">
    <property type="entry name" value="GcvT/YgfZ/DmdA"/>
</dbReference>
<proteinExistence type="inferred from homology"/>
<dbReference type="EMBL" id="JBHSAY010000015">
    <property type="protein sequence ID" value="MFC4134371.1"/>
    <property type="molecule type" value="Genomic_DNA"/>
</dbReference>
<evidence type="ECO:0000313" key="10">
    <source>
        <dbReference type="Proteomes" id="UP001595816"/>
    </source>
</evidence>
<dbReference type="InterPro" id="IPR029043">
    <property type="entry name" value="GcvT/YgfZ_C"/>
</dbReference>
<dbReference type="Gene3D" id="4.10.1250.10">
    <property type="entry name" value="Aminomethyltransferase fragment"/>
    <property type="match status" value="1"/>
</dbReference>
<reference evidence="10" key="1">
    <citation type="journal article" date="2019" name="Int. J. Syst. Evol. Microbiol.">
        <title>The Global Catalogue of Microorganisms (GCM) 10K type strain sequencing project: providing services to taxonomists for standard genome sequencing and annotation.</title>
        <authorList>
            <consortium name="The Broad Institute Genomics Platform"/>
            <consortium name="The Broad Institute Genome Sequencing Center for Infectious Disease"/>
            <person name="Wu L."/>
            <person name="Ma J."/>
        </authorList>
    </citation>
    <scope>NUCLEOTIDE SEQUENCE [LARGE SCALE GENOMIC DNA]</scope>
    <source>
        <strain evidence="10">CGMCC 4.7289</strain>
    </source>
</reference>
<dbReference type="SUPFAM" id="SSF101790">
    <property type="entry name" value="Aminomethyltransferase beta-barrel domain"/>
    <property type="match status" value="1"/>
</dbReference>
<name>A0ABV8LTP6_9ACTN</name>
<dbReference type="Gene3D" id="2.40.30.110">
    <property type="entry name" value="Aminomethyltransferase beta-barrel domains"/>
    <property type="match status" value="1"/>
</dbReference>
<dbReference type="RefSeq" id="WP_253761467.1">
    <property type="nucleotide sequence ID" value="NZ_JAMZDZ010000001.1"/>
</dbReference>
<dbReference type="Gene3D" id="3.30.1360.120">
    <property type="entry name" value="Probable tRNA modification gtpase trme, domain 1"/>
    <property type="match status" value="1"/>
</dbReference>
<dbReference type="InterPro" id="IPR006223">
    <property type="entry name" value="GcvT"/>
</dbReference>
<evidence type="ECO:0000259" key="7">
    <source>
        <dbReference type="Pfam" id="PF01571"/>
    </source>
</evidence>
<dbReference type="Pfam" id="PF01571">
    <property type="entry name" value="GCV_T"/>
    <property type="match status" value="1"/>
</dbReference>
<dbReference type="PANTHER" id="PTHR43757:SF2">
    <property type="entry name" value="AMINOMETHYLTRANSFERASE, MITOCHONDRIAL"/>
    <property type="match status" value="1"/>
</dbReference>
<dbReference type="Gene3D" id="3.30.70.1400">
    <property type="entry name" value="Aminomethyltransferase beta-barrel domains"/>
    <property type="match status" value="1"/>
</dbReference>
<protein>
    <recommendedName>
        <fullName evidence="2">aminomethyltransferase</fullName>
        <ecNumber evidence="2">2.1.2.10</ecNumber>
    </recommendedName>
    <alternativeName>
        <fullName evidence="5">Glycine cleavage system T protein</fullName>
    </alternativeName>
</protein>